<dbReference type="Pfam" id="PF08241">
    <property type="entry name" value="Methyltransf_11"/>
    <property type="match status" value="1"/>
</dbReference>
<dbReference type="Proteomes" id="UP000610373">
    <property type="component" value="Unassembled WGS sequence"/>
</dbReference>
<protein>
    <submittedName>
        <fullName evidence="2">Ubiquinone/menaquinone biosynthesis C-methyltransferase UbiE</fullName>
        <ecNumber evidence="2">2.1.1.163</ecNumber>
    </submittedName>
</protein>
<evidence type="ECO:0000259" key="1">
    <source>
        <dbReference type="Pfam" id="PF08241"/>
    </source>
</evidence>
<dbReference type="CDD" id="cd02440">
    <property type="entry name" value="AdoMet_MTases"/>
    <property type="match status" value="1"/>
</dbReference>
<dbReference type="EMBL" id="CAJHIO010000015">
    <property type="protein sequence ID" value="CAD6492623.1"/>
    <property type="molecule type" value="Genomic_DNA"/>
</dbReference>
<evidence type="ECO:0000313" key="2">
    <source>
        <dbReference type="EMBL" id="CAD6492623.1"/>
    </source>
</evidence>
<name>A0A811TAG8_9EURY</name>
<gene>
    <name evidence="2" type="primary">ubiE_1</name>
    <name evidence="2" type="ORF">CHKLHMKO_00314</name>
</gene>
<evidence type="ECO:0000313" key="3">
    <source>
        <dbReference type="Proteomes" id="UP000610373"/>
    </source>
</evidence>
<dbReference type="GO" id="GO:0032259">
    <property type="term" value="P:methylation"/>
    <property type="evidence" value="ECO:0007669"/>
    <property type="project" value="UniProtKB-KW"/>
</dbReference>
<comment type="caution">
    <text evidence="2">The sequence shown here is derived from an EMBL/GenBank/DDBJ whole genome shotgun (WGS) entry which is preliminary data.</text>
</comment>
<dbReference type="Gene3D" id="3.40.50.150">
    <property type="entry name" value="Vaccinia Virus protein VP39"/>
    <property type="match status" value="1"/>
</dbReference>
<keyword evidence="2" id="KW-0489">Methyltransferase</keyword>
<dbReference type="AlphaFoldDB" id="A0A811TAG8"/>
<keyword evidence="2" id="KW-0808">Transferase</keyword>
<proteinExistence type="predicted"/>
<dbReference type="InterPro" id="IPR029063">
    <property type="entry name" value="SAM-dependent_MTases_sf"/>
</dbReference>
<dbReference type="InterPro" id="IPR013216">
    <property type="entry name" value="Methyltransf_11"/>
</dbReference>
<dbReference type="GO" id="GO:0043770">
    <property type="term" value="F:demethylmenaquinone methyltransferase activity"/>
    <property type="evidence" value="ECO:0007669"/>
    <property type="project" value="UniProtKB-EC"/>
</dbReference>
<dbReference type="EC" id="2.1.1.163" evidence="2"/>
<dbReference type="PANTHER" id="PTHR43591">
    <property type="entry name" value="METHYLTRANSFERASE"/>
    <property type="match status" value="1"/>
</dbReference>
<dbReference type="GO" id="GO:0008757">
    <property type="term" value="F:S-adenosylmethionine-dependent methyltransferase activity"/>
    <property type="evidence" value="ECO:0007669"/>
    <property type="project" value="InterPro"/>
</dbReference>
<accession>A0A811TAG8</accession>
<organism evidence="2 3">
    <name type="scientific">Candidatus Argoarchaeum ethanivorans</name>
    <dbReference type="NCBI Taxonomy" id="2608793"/>
    <lineage>
        <taxon>Archaea</taxon>
        <taxon>Methanobacteriati</taxon>
        <taxon>Methanobacteriota</taxon>
        <taxon>Stenosarchaea group</taxon>
        <taxon>Methanomicrobia</taxon>
        <taxon>Methanosarcinales</taxon>
        <taxon>Methanosarcinales incertae sedis</taxon>
        <taxon>GOM Arc I cluster</taxon>
        <taxon>Candidatus Argoarchaeum</taxon>
    </lineage>
</organism>
<keyword evidence="2" id="KW-0830">Ubiquinone</keyword>
<dbReference type="SUPFAM" id="SSF53335">
    <property type="entry name" value="S-adenosyl-L-methionine-dependent methyltransferases"/>
    <property type="match status" value="1"/>
</dbReference>
<feature type="domain" description="Methyltransferase type 11" evidence="1">
    <location>
        <begin position="4"/>
        <end position="84"/>
    </location>
</feature>
<reference evidence="2" key="1">
    <citation type="submission" date="2020-10" db="EMBL/GenBank/DDBJ databases">
        <authorList>
            <person name="Hahn C.J."/>
            <person name="Laso-Perez R."/>
            <person name="Vulcano F."/>
            <person name="Vaziourakis K.-M."/>
            <person name="Stokke R."/>
            <person name="Steen I.H."/>
            <person name="Teske A."/>
            <person name="Boetius A."/>
            <person name="Liebeke M."/>
            <person name="Amann R."/>
            <person name="Knittel K."/>
        </authorList>
    </citation>
    <scope>NUCLEOTIDE SEQUENCE</scope>
    <source>
        <strain evidence="2">Gfbio:e3339647-f889-4370-9287-4fb5cb688e4c:AG392O15_GoMArc1</strain>
    </source>
</reference>
<sequence>MSILDVGCGNGFFTYYFSKLAYTVGIDYSRYMLSINPCDLLIQGSALQLPFKTNSFDLIFCSNLLHHVEDPESVVSEMKRVSKKFVILSEPNRNNPLMALFSVLVREERGQLKFSLSYLKKVAISSGLNILDACSLGSVVPNKTPLFLLELFKKIDKKSVVGFYSIVLAHK</sequence>